<dbReference type="InterPro" id="IPR036259">
    <property type="entry name" value="MFS_trans_sf"/>
</dbReference>
<protein>
    <recommendedName>
        <fullName evidence="7">Major facilitator superfamily (MFS) profile domain-containing protein</fullName>
    </recommendedName>
</protein>
<keyword evidence="4 6" id="KW-1133">Transmembrane helix</keyword>
<evidence type="ECO:0000259" key="7">
    <source>
        <dbReference type="PROSITE" id="PS50850"/>
    </source>
</evidence>
<dbReference type="InterPro" id="IPR011701">
    <property type="entry name" value="MFS"/>
</dbReference>
<dbReference type="PANTHER" id="PTHR43791:SF35">
    <property type="entry name" value="MAJOR FACILITATOR SUPERFAMILY (MFS) PROFILE DOMAIN-CONTAINING PROTEIN"/>
    <property type="match status" value="1"/>
</dbReference>
<feature type="domain" description="Major facilitator superfamily (MFS) profile" evidence="7">
    <location>
        <begin position="108"/>
        <end position="520"/>
    </location>
</feature>
<dbReference type="Proteomes" id="UP000053599">
    <property type="component" value="Unassembled WGS sequence"/>
</dbReference>
<dbReference type="Gene3D" id="1.20.1250.20">
    <property type="entry name" value="MFS general substrate transporter like domains"/>
    <property type="match status" value="2"/>
</dbReference>
<dbReference type="HOGENOM" id="CLU_001265_0_5_1"/>
<reference evidence="8 9" key="1">
    <citation type="submission" date="2015-01" db="EMBL/GenBank/DDBJ databases">
        <title>The Genome Sequence of Exophiala sideris CBS121828.</title>
        <authorList>
            <consortium name="The Broad Institute Genomics Platform"/>
            <person name="Cuomo C."/>
            <person name="de Hoog S."/>
            <person name="Gorbushina A."/>
            <person name="Stielow B."/>
            <person name="Teixiera M."/>
            <person name="Abouelleil A."/>
            <person name="Chapman S.B."/>
            <person name="Priest M."/>
            <person name="Young S.K."/>
            <person name="Wortman J."/>
            <person name="Nusbaum C."/>
            <person name="Birren B."/>
        </authorList>
    </citation>
    <scope>NUCLEOTIDE SEQUENCE [LARGE SCALE GENOMIC DNA]</scope>
    <source>
        <strain evidence="8 9">CBS 121828</strain>
    </source>
</reference>
<dbReference type="OrthoDB" id="6730379at2759"/>
<dbReference type="SUPFAM" id="SSF103473">
    <property type="entry name" value="MFS general substrate transporter"/>
    <property type="match status" value="1"/>
</dbReference>
<evidence type="ECO:0000256" key="6">
    <source>
        <dbReference type="SAM" id="Phobius"/>
    </source>
</evidence>
<keyword evidence="2" id="KW-0813">Transport</keyword>
<evidence type="ECO:0000313" key="8">
    <source>
        <dbReference type="EMBL" id="KIV79035.1"/>
    </source>
</evidence>
<feature type="transmembrane region" description="Helical" evidence="6">
    <location>
        <begin position="494"/>
        <end position="514"/>
    </location>
</feature>
<sequence>MADKDTVHPEEPRVENDTILADRMQHELHADGPRDTTDTVVADEKQHGIHAEKPKVDTDTNSIELHKSVTVDTLHNDEAVKVLANYDGDQSWEEEEEKRLRRKIDRKLLPILCLTYAVQYYDKSMLSQAAIFGLRKDLHLETGNRYSFTAAIFYLGFVAGAYPAIVMAQRFPIERVAFIIVFLWGICLTCTAACNNWQSIYAQRFFLGFLESGISPMFILVVGQFYKKNEQALRMGVWYCSTGYISVLSPLIDYGLGHIKGALSPWRYMYLLAGSVTILWSAVILFYLPPDPIRARCFDGRERYIAVARLRVNNAGVRNTHFKKEQLFDLLRDAKFWIVFSMSFLIMIVNGPVSNFAPIIIGGLGFNTFTSLLLVMPAAFVGGTFQIVAPYIAYKVPNSRAYLIAVCQTGTVIAALLLWLLPRYHTAGLLYGVYSLSCFGGSYAVLMGLQIANIAGYTKRSFGSSGLFVGYCFGNFVGPLLFKSKDAPSYTPAFAVVVVTSAVAGVLALVYRLICVRENNKRDKAGTMEGYDHAYDDDLTDTENPQFRYTL</sequence>
<dbReference type="EMBL" id="KN846953">
    <property type="protein sequence ID" value="KIV79035.1"/>
    <property type="molecule type" value="Genomic_DNA"/>
</dbReference>
<evidence type="ECO:0000256" key="1">
    <source>
        <dbReference type="ARBA" id="ARBA00004141"/>
    </source>
</evidence>
<dbReference type="PANTHER" id="PTHR43791">
    <property type="entry name" value="PERMEASE-RELATED"/>
    <property type="match status" value="1"/>
</dbReference>
<feature type="transmembrane region" description="Helical" evidence="6">
    <location>
        <begin position="373"/>
        <end position="394"/>
    </location>
</feature>
<evidence type="ECO:0000256" key="5">
    <source>
        <dbReference type="ARBA" id="ARBA00023136"/>
    </source>
</evidence>
<organism evidence="8 9">
    <name type="scientific">Exophiala sideris</name>
    <dbReference type="NCBI Taxonomy" id="1016849"/>
    <lineage>
        <taxon>Eukaryota</taxon>
        <taxon>Fungi</taxon>
        <taxon>Dikarya</taxon>
        <taxon>Ascomycota</taxon>
        <taxon>Pezizomycotina</taxon>
        <taxon>Eurotiomycetes</taxon>
        <taxon>Chaetothyriomycetidae</taxon>
        <taxon>Chaetothyriales</taxon>
        <taxon>Herpotrichiellaceae</taxon>
        <taxon>Exophiala</taxon>
    </lineage>
</organism>
<keyword evidence="5 6" id="KW-0472">Membrane</keyword>
<evidence type="ECO:0000256" key="3">
    <source>
        <dbReference type="ARBA" id="ARBA00022692"/>
    </source>
</evidence>
<feature type="transmembrane region" description="Helical" evidence="6">
    <location>
        <begin position="177"/>
        <end position="198"/>
    </location>
</feature>
<dbReference type="AlphaFoldDB" id="A0A0D1VSJ7"/>
<dbReference type="PROSITE" id="PS50850">
    <property type="entry name" value="MFS"/>
    <property type="match status" value="1"/>
</dbReference>
<dbReference type="Pfam" id="PF07690">
    <property type="entry name" value="MFS_1"/>
    <property type="match status" value="1"/>
</dbReference>
<comment type="subcellular location">
    <subcellularLocation>
        <location evidence="1">Membrane</location>
        <topology evidence="1">Multi-pass membrane protein</topology>
    </subcellularLocation>
</comment>
<feature type="transmembrane region" description="Helical" evidence="6">
    <location>
        <begin position="146"/>
        <end position="165"/>
    </location>
</feature>
<feature type="transmembrane region" description="Helical" evidence="6">
    <location>
        <begin position="268"/>
        <end position="288"/>
    </location>
</feature>
<evidence type="ECO:0000256" key="4">
    <source>
        <dbReference type="ARBA" id="ARBA00022989"/>
    </source>
</evidence>
<dbReference type="GO" id="GO:0022857">
    <property type="term" value="F:transmembrane transporter activity"/>
    <property type="evidence" value="ECO:0007669"/>
    <property type="project" value="InterPro"/>
</dbReference>
<feature type="transmembrane region" description="Helical" evidence="6">
    <location>
        <begin position="461"/>
        <end position="482"/>
    </location>
</feature>
<feature type="transmembrane region" description="Helical" evidence="6">
    <location>
        <begin position="401"/>
        <end position="422"/>
    </location>
</feature>
<feature type="transmembrane region" description="Helical" evidence="6">
    <location>
        <begin position="428"/>
        <end position="449"/>
    </location>
</feature>
<gene>
    <name evidence="8" type="ORF">PV11_06624</name>
</gene>
<dbReference type="GO" id="GO:0016020">
    <property type="term" value="C:membrane"/>
    <property type="evidence" value="ECO:0007669"/>
    <property type="project" value="UniProtKB-SubCell"/>
</dbReference>
<evidence type="ECO:0000313" key="9">
    <source>
        <dbReference type="Proteomes" id="UP000053599"/>
    </source>
</evidence>
<keyword evidence="3 6" id="KW-0812">Transmembrane</keyword>
<dbReference type="InterPro" id="IPR020846">
    <property type="entry name" value="MFS_dom"/>
</dbReference>
<feature type="transmembrane region" description="Helical" evidence="6">
    <location>
        <begin position="204"/>
        <end position="225"/>
    </location>
</feature>
<evidence type="ECO:0000256" key="2">
    <source>
        <dbReference type="ARBA" id="ARBA00022448"/>
    </source>
</evidence>
<name>A0A0D1VSJ7_9EURO</name>
<proteinExistence type="predicted"/>
<accession>A0A0D1VSJ7</accession>
<feature type="transmembrane region" description="Helical" evidence="6">
    <location>
        <begin position="336"/>
        <end position="361"/>
    </location>
</feature>